<dbReference type="PANTHER" id="PTHR21580">
    <property type="entry name" value="SHIPPO-1-RELATED"/>
    <property type="match status" value="1"/>
</dbReference>
<dbReference type="RefSeq" id="XP_033316235.1">
    <property type="nucleotide sequence ID" value="XM_033460344.1"/>
</dbReference>
<evidence type="ECO:0000256" key="1">
    <source>
        <dbReference type="SAM" id="MobiDB-lite"/>
    </source>
</evidence>
<gene>
    <name evidence="3" type="primary">LOC117214332</name>
</gene>
<organism evidence="2 3">
    <name type="scientific">Bombus bifarius</name>
    <dbReference type="NCBI Taxonomy" id="103933"/>
    <lineage>
        <taxon>Eukaryota</taxon>
        <taxon>Metazoa</taxon>
        <taxon>Ecdysozoa</taxon>
        <taxon>Arthropoda</taxon>
        <taxon>Hexapoda</taxon>
        <taxon>Insecta</taxon>
        <taxon>Pterygota</taxon>
        <taxon>Neoptera</taxon>
        <taxon>Endopterygota</taxon>
        <taxon>Hymenoptera</taxon>
        <taxon>Apocrita</taxon>
        <taxon>Aculeata</taxon>
        <taxon>Apoidea</taxon>
        <taxon>Anthophila</taxon>
        <taxon>Apidae</taxon>
        <taxon>Bombus</taxon>
        <taxon>Pyrobombus</taxon>
    </lineage>
</organism>
<protein>
    <submittedName>
        <fullName evidence="3">Sperm-tail PG-rich repeat-containing protein 2-like</fullName>
    </submittedName>
</protein>
<dbReference type="PANTHER" id="PTHR21580:SF60">
    <property type="entry name" value="SPERM-TAIL PG-RICH REPEAT-CONTAINING PROTEIN 2"/>
    <property type="match status" value="1"/>
</dbReference>
<keyword evidence="2" id="KW-1185">Reference proteome</keyword>
<proteinExistence type="predicted"/>
<evidence type="ECO:0000313" key="2">
    <source>
        <dbReference type="Proteomes" id="UP000515164"/>
    </source>
</evidence>
<dbReference type="Pfam" id="PF07004">
    <property type="entry name" value="SHIPPO-rpt"/>
    <property type="match status" value="2"/>
</dbReference>
<accession>A0A6P8NP66</accession>
<dbReference type="InterPro" id="IPR051291">
    <property type="entry name" value="CIMAP"/>
</dbReference>
<feature type="compositionally biased region" description="Basic residues" evidence="1">
    <location>
        <begin position="1"/>
        <end position="10"/>
    </location>
</feature>
<dbReference type="InterPro" id="IPR010736">
    <property type="entry name" value="SHIPPO-rpt"/>
</dbReference>
<name>A0A6P8NP66_9HYME</name>
<dbReference type="GeneID" id="117214332"/>
<feature type="region of interest" description="Disordered" evidence="1">
    <location>
        <begin position="1"/>
        <end position="25"/>
    </location>
</feature>
<evidence type="ECO:0000313" key="3">
    <source>
        <dbReference type="RefSeq" id="XP_033316235.1"/>
    </source>
</evidence>
<dbReference type="AlphaFoldDB" id="A0A6P8NP66"/>
<dbReference type="KEGG" id="bbif:117214332"/>
<dbReference type="Proteomes" id="UP000515164">
    <property type="component" value="Unplaced"/>
</dbReference>
<reference evidence="3" key="1">
    <citation type="submission" date="2025-08" db="UniProtKB">
        <authorList>
            <consortium name="RefSeq"/>
        </authorList>
    </citation>
    <scope>IDENTIFICATION</scope>
    <source>
        <tissue evidence="3">Muscle</tissue>
    </source>
</reference>
<sequence length="546" mass="62294">MAHDRTKRFPKLITQTPPKIGPGTYDVSDLPEPKRHLADCYPFLSGSKRRTIAISRDAERLPGPGTYNIKEPQRHIPEHARFKEKIPEGPGPVDYHVAADLIKSRKIRCHPGTWRGPAGKLWLTRPPRSIIPNPTSIPDKNYTAYSINENGSLEANATTLLYKGNFWSRMTGRIELPPSLTPGPGDYEHEAKKTAAQAQDEKVREAKRMSSWQPRFLDTMCRKKARENFPAPNAYNVKGNFEKFFKIDCKCDPYVTEPPPFGQTAKRFEDKAESNVPGPGKYDSPVRIKCTGSIYPAPFGTCVGRFPKISDDTGPGPSDYHSKVGNLAYESEKRYRYAYLRQLQPRIYLETISYPNEEDYNNACSPEKTEEKKSAVYHAAFKSKTQRFPKIEKTAPDSGAYEVLTAFKANRDKCDFLCPRLAPPFGTRSKRLPRSPRDIKDMPDPTYYNVITDISENVKGGVIPESEKIAELSFSPPPTRYCIHPYLSSSILKKSFNVSLGKPKLIRNWTKQEERKEEPHCVCRRKKLRWFASPMHRQKKCHTFVF</sequence>